<keyword evidence="9" id="KW-1185">Reference proteome</keyword>
<dbReference type="InterPro" id="IPR016286">
    <property type="entry name" value="FUC_metazoa-typ"/>
</dbReference>
<dbReference type="SMART" id="SM00812">
    <property type="entry name" value="Alpha_L_fucos"/>
    <property type="match status" value="1"/>
</dbReference>
<proteinExistence type="inferred from homology"/>
<dbReference type="GO" id="GO:0016139">
    <property type="term" value="P:glycoside catabolic process"/>
    <property type="evidence" value="ECO:0007669"/>
    <property type="project" value="TreeGrafter"/>
</dbReference>
<dbReference type="InterPro" id="IPR000933">
    <property type="entry name" value="Glyco_hydro_29"/>
</dbReference>
<evidence type="ECO:0000256" key="4">
    <source>
        <dbReference type="ARBA" id="ARBA00022729"/>
    </source>
</evidence>
<evidence type="ECO:0000256" key="5">
    <source>
        <dbReference type="ARBA" id="ARBA00022801"/>
    </source>
</evidence>
<evidence type="ECO:0000259" key="7">
    <source>
        <dbReference type="Pfam" id="PF01120"/>
    </source>
</evidence>
<keyword evidence="6" id="KW-0326">Glycosidase</keyword>
<dbReference type="InterPro" id="IPR017853">
    <property type="entry name" value="GH"/>
</dbReference>
<reference evidence="8 9" key="1">
    <citation type="submission" date="2018-05" db="EMBL/GenBank/DDBJ databases">
        <authorList>
            <person name="Goeker M."/>
            <person name="Huntemann M."/>
            <person name="Clum A."/>
            <person name="Pillay M."/>
            <person name="Palaniappan K."/>
            <person name="Varghese N."/>
            <person name="Mikhailova N."/>
            <person name="Stamatis D."/>
            <person name="Reddy T."/>
            <person name="Daum C."/>
            <person name="Shapiro N."/>
            <person name="Ivanova N."/>
            <person name="Kyrpides N."/>
            <person name="Woyke T."/>
        </authorList>
    </citation>
    <scope>NUCLEOTIDE SEQUENCE [LARGE SCALE GENOMIC DNA]</scope>
    <source>
        <strain evidence="8 9">DSM 26524</strain>
    </source>
</reference>
<evidence type="ECO:0000256" key="1">
    <source>
        <dbReference type="ARBA" id="ARBA00004071"/>
    </source>
</evidence>
<dbReference type="RefSeq" id="WP_207708130.1">
    <property type="nucleotide sequence ID" value="NZ_CABJAT010000002.1"/>
</dbReference>
<dbReference type="SUPFAM" id="SSF51445">
    <property type="entry name" value="(Trans)glycosidases"/>
    <property type="match status" value="1"/>
</dbReference>
<dbReference type="EC" id="3.2.1.51" evidence="3"/>
<dbReference type="GO" id="GO:0006004">
    <property type="term" value="P:fucose metabolic process"/>
    <property type="evidence" value="ECO:0007669"/>
    <property type="project" value="InterPro"/>
</dbReference>
<evidence type="ECO:0000256" key="2">
    <source>
        <dbReference type="ARBA" id="ARBA00007951"/>
    </source>
</evidence>
<dbReference type="Pfam" id="PF01120">
    <property type="entry name" value="Alpha_L_fucos"/>
    <property type="match status" value="1"/>
</dbReference>
<keyword evidence="4" id="KW-0732">Signal</keyword>
<name>A0AB73T8J8_9FIRM</name>
<sequence length="436" mass="50275">MDMKLLSKNEYAVQIANTRDARMKWWREARFGMFVHFGLYSVLGRNEWVQACENIPQDEYEKLADSFQPIEGCCREWAKLAKEAGMKYMVLTTRHHEGFSLWDSKTNPFNSVNYGCHRDIVKEFVDACHEYGLKIGFYSSLMDWHHPDSWKCAFDTEARKRFTEYIEALNTELLTKYGKIDLLWYDVSSPMESWEGWDSLARNQRLRALQPDIIINDRSKLEEDFGTPEGAVESQTRDWEACMTFNDISWGYLDAKQAEPYAYNAQRIIRMVNICTREGGNLLLNIGPAPDGSVPEDAWEPLRQTGKWLSQNEAAVYGIHKKIVDGFPARGNGVTFSSQSEDGRHIYLWNYIWPSNGEMGVGGYFNSPRSVKVLSTGEEIPFVYDEKNQRIRLYGLPKTSPDKVAGVAVLDMEFEEEPEYHSFSILPQLNGGRVFE</sequence>
<dbReference type="PANTHER" id="PTHR10030:SF37">
    <property type="entry name" value="ALPHA-L-FUCOSIDASE-RELATED"/>
    <property type="match status" value="1"/>
</dbReference>
<evidence type="ECO:0000256" key="6">
    <source>
        <dbReference type="ARBA" id="ARBA00023295"/>
    </source>
</evidence>
<gene>
    <name evidence="8" type="ORF">C7383_102330</name>
</gene>
<dbReference type="Gene3D" id="3.20.20.80">
    <property type="entry name" value="Glycosidases"/>
    <property type="match status" value="1"/>
</dbReference>
<evidence type="ECO:0000313" key="9">
    <source>
        <dbReference type="Proteomes" id="UP000245412"/>
    </source>
</evidence>
<dbReference type="EMBL" id="QGGY01000002">
    <property type="protein sequence ID" value="PWJ78194.1"/>
    <property type="molecule type" value="Genomic_DNA"/>
</dbReference>
<evidence type="ECO:0000256" key="3">
    <source>
        <dbReference type="ARBA" id="ARBA00012662"/>
    </source>
</evidence>
<dbReference type="InterPro" id="IPR057739">
    <property type="entry name" value="Glyco_hydro_29_N"/>
</dbReference>
<comment type="similarity">
    <text evidence="2">Belongs to the glycosyl hydrolase 29 family.</text>
</comment>
<organism evidence="8 9">
    <name type="scientific">Murimonas intestini</name>
    <dbReference type="NCBI Taxonomy" id="1337051"/>
    <lineage>
        <taxon>Bacteria</taxon>
        <taxon>Bacillati</taxon>
        <taxon>Bacillota</taxon>
        <taxon>Clostridia</taxon>
        <taxon>Lachnospirales</taxon>
        <taxon>Lachnospiraceae</taxon>
        <taxon>Murimonas</taxon>
    </lineage>
</organism>
<dbReference type="PANTHER" id="PTHR10030">
    <property type="entry name" value="ALPHA-L-FUCOSIDASE"/>
    <property type="match status" value="1"/>
</dbReference>
<accession>A0AB73T8J8</accession>
<dbReference type="GO" id="GO:0004560">
    <property type="term" value="F:alpha-L-fucosidase activity"/>
    <property type="evidence" value="ECO:0007669"/>
    <property type="project" value="InterPro"/>
</dbReference>
<keyword evidence="5" id="KW-0378">Hydrolase</keyword>
<dbReference type="AlphaFoldDB" id="A0AB73T8J8"/>
<protein>
    <recommendedName>
        <fullName evidence="3">alpha-L-fucosidase</fullName>
        <ecNumber evidence="3">3.2.1.51</ecNumber>
    </recommendedName>
</protein>
<comment type="caution">
    <text evidence="8">The sequence shown here is derived from an EMBL/GenBank/DDBJ whole genome shotgun (WGS) entry which is preliminary data.</text>
</comment>
<dbReference type="GO" id="GO:0005764">
    <property type="term" value="C:lysosome"/>
    <property type="evidence" value="ECO:0007669"/>
    <property type="project" value="TreeGrafter"/>
</dbReference>
<comment type="function">
    <text evidence="1">Alpha-L-fucosidase is responsible for hydrolyzing the alpha-1,6-linked fucose joined to the reducing-end N-acetylglucosamine of the carbohydrate moieties of glycoproteins.</text>
</comment>
<evidence type="ECO:0000313" key="8">
    <source>
        <dbReference type="EMBL" id="PWJ78194.1"/>
    </source>
</evidence>
<feature type="domain" description="Glycoside hydrolase family 29 N-terminal" evidence="7">
    <location>
        <begin position="8"/>
        <end position="312"/>
    </location>
</feature>
<dbReference type="Proteomes" id="UP000245412">
    <property type="component" value="Unassembled WGS sequence"/>
</dbReference>
<dbReference type="PRINTS" id="PR00741">
    <property type="entry name" value="GLHYDRLASE29"/>
</dbReference>